<dbReference type="Proteomes" id="UP000244924">
    <property type="component" value="Unassembled WGS sequence"/>
</dbReference>
<dbReference type="EMBL" id="OMOQ01000002">
    <property type="protein sequence ID" value="SPH23736.1"/>
    <property type="molecule type" value="Genomic_DNA"/>
</dbReference>
<name>A0A2R8BK16_9RHOB</name>
<evidence type="ECO:0000313" key="2">
    <source>
        <dbReference type="Proteomes" id="UP000244924"/>
    </source>
</evidence>
<reference evidence="1 2" key="1">
    <citation type="submission" date="2018-03" db="EMBL/GenBank/DDBJ databases">
        <authorList>
            <person name="Keele B.F."/>
        </authorList>
    </citation>
    <scope>NUCLEOTIDE SEQUENCE [LARGE SCALE GENOMIC DNA]</scope>
    <source>
        <strain evidence="1 2">CECT 8626</strain>
    </source>
</reference>
<dbReference type="InterPro" id="IPR036188">
    <property type="entry name" value="FAD/NAD-bd_sf"/>
</dbReference>
<accession>A0A2R8BK16</accession>
<dbReference type="SUPFAM" id="SSF51905">
    <property type="entry name" value="FAD/NAD(P)-binding domain"/>
    <property type="match status" value="1"/>
</dbReference>
<gene>
    <name evidence="1" type="ORF">DEA8626_02805</name>
</gene>
<dbReference type="Gene3D" id="3.50.50.60">
    <property type="entry name" value="FAD/NAD(P)-binding domain"/>
    <property type="match status" value="1"/>
</dbReference>
<keyword evidence="2" id="KW-1185">Reference proteome</keyword>
<dbReference type="AlphaFoldDB" id="A0A2R8BK16"/>
<organism evidence="1 2">
    <name type="scientific">Albidovulum aquaemixtae</name>
    <dbReference type="NCBI Taxonomy" id="1542388"/>
    <lineage>
        <taxon>Bacteria</taxon>
        <taxon>Pseudomonadati</taxon>
        <taxon>Pseudomonadota</taxon>
        <taxon>Alphaproteobacteria</taxon>
        <taxon>Rhodobacterales</taxon>
        <taxon>Paracoccaceae</taxon>
        <taxon>Albidovulum</taxon>
    </lineage>
</organism>
<sequence>MPADRYGEEEYFDDLMLVTKGRTDENLTRLAIRSSEECLPWTEAHGVRFQPSLSRTLSLSRTNAFSPGGGKALVNAYYKTAEDVGVTVVYEAHLSVEGDRVAELVVSVAEDEPQLISVQAFVVASGSFQSDTDWLTRAW</sequence>
<protein>
    <submittedName>
        <fullName evidence="1">Uncharacterized protein</fullName>
    </submittedName>
</protein>
<proteinExistence type="predicted"/>
<evidence type="ECO:0000313" key="1">
    <source>
        <dbReference type="EMBL" id="SPH23736.1"/>
    </source>
</evidence>